<accession>A0A4S9JHT3</accession>
<evidence type="ECO:0000313" key="2">
    <source>
        <dbReference type="EMBL" id="THY01535.1"/>
    </source>
</evidence>
<feature type="region of interest" description="Disordered" evidence="1">
    <location>
        <begin position="68"/>
        <end position="99"/>
    </location>
</feature>
<gene>
    <name evidence="2" type="ORF">D6D01_10356</name>
</gene>
<dbReference type="EMBL" id="QZBD01000981">
    <property type="protein sequence ID" value="THY01535.1"/>
    <property type="molecule type" value="Genomic_DNA"/>
</dbReference>
<organism evidence="2 3">
    <name type="scientific">Aureobasidium pullulans</name>
    <name type="common">Black yeast</name>
    <name type="synonym">Pullularia pullulans</name>
    <dbReference type="NCBI Taxonomy" id="5580"/>
    <lineage>
        <taxon>Eukaryota</taxon>
        <taxon>Fungi</taxon>
        <taxon>Dikarya</taxon>
        <taxon>Ascomycota</taxon>
        <taxon>Pezizomycotina</taxon>
        <taxon>Dothideomycetes</taxon>
        <taxon>Dothideomycetidae</taxon>
        <taxon>Dothideales</taxon>
        <taxon>Saccotheciaceae</taxon>
        <taxon>Aureobasidium</taxon>
    </lineage>
</organism>
<dbReference type="AlphaFoldDB" id="A0A4S9JHT3"/>
<comment type="caution">
    <text evidence="2">The sequence shown here is derived from an EMBL/GenBank/DDBJ whole genome shotgun (WGS) entry which is preliminary data.</text>
</comment>
<reference evidence="2 3" key="1">
    <citation type="submission" date="2018-10" db="EMBL/GenBank/DDBJ databases">
        <title>Fifty Aureobasidium pullulans genomes reveal a recombining polyextremotolerant generalist.</title>
        <authorList>
            <person name="Gostincar C."/>
            <person name="Turk M."/>
            <person name="Zajc J."/>
            <person name="Gunde-Cimerman N."/>
        </authorList>
    </citation>
    <scope>NUCLEOTIDE SEQUENCE [LARGE SCALE GENOMIC DNA]</scope>
    <source>
        <strain evidence="2 3">EXF-6604</strain>
    </source>
</reference>
<evidence type="ECO:0000256" key="1">
    <source>
        <dbReference type="SAM" id="MobiDB-lite"/>
    </source>
</evidence>
<protein>
    <submittedName>
        <fullName evidence="2">Uncharacterized protein</fullName>
    </submittedName>
</protein>
<dbReference type="Proteomes" id="UP000306584">
    <property type="component" value="Unassembled WGS sequence"/>
</dbReference>
<evidence type="ECO:0000313" key="3">
    <source>
        <dbReference type="Proteomes" id="UP000306584"/>
    </source>
</evidence>
<proteinExistence type="predicted"/>
<sequence length="630" mass="72188">MTEIQSLELQQIGFAQLRSLCTQIVLTDIELTNKDMIQDFLRSLSKILIDLGLFEWFYKELASCRRPRTRKRSDRGNQSMRKLPATDAGSMISLDNTNAENDRHTLRHGSIETRSLDVHPRPCGSTVGVEKGEEFFREAMERYDHIPSLAKLDHIGWLKKNPQTLLEKLRPIDKSRLERCDLKRLLDYRYDNNLSDKDLFRYYEGAKSLSISDFKLRAFTPEMSKAKSTKLDAHKTQQRILKTLQRTSTQVTEAIIESRYHKLALYCQIANLEKKSSCGGKSTTGVSLRTKAIREWISETTDSALEESSVRSWRKQGEKWKTLCDRFTPGILEASHEALDACIREPGTIYMGVLLDFCPSLRSKCLTLSQQARTRMEYYSLEKVLDEWLPEERAIAPEDRVPVSPEARNLKRLYETRRVSPSIEEDSKIRESAAKLFNTLAQLTACGPRIQVLEVGTVDEQAKETDLNRAYQSNQEINIKTVHEDMALVTKAEQLFEKQVPVADPNQEGVKYILPYRHTGVWHCLFRSSKIIYVISVTESREMKKDSVPTRERSDASTLRTILIRQSLSSERVSSPSFEYGCGECADYYGIIELLDPCWWTYYASCILDSDQRESPASAGGVVRTEAHLS</sequence>
<name>A0A4S9JHT3_AURPU</name>